<dbReference type="RefSeq" id="YP_009781888.1">
    <property type="nucleotide sequence ID" value="NC_047728.1"/>
</dbReference>
<sequence>MFKKAPQYIMEKVEKENNILGEDLSLDIYYKGVKLTVKRHPETGHLNGYITLPSDINEKEYDSLERRSHRGITYDDYDYEGKRVLGFDCAHAWDMTPYAIIGSLDDQYRDLEYVLSILKDMAEYVKKDE</sequence>
<reference evidence="1 2" key="1">
    <citation type="submission" date="2014-03" db="EMBL/GenBank/DDBJ databases">
        <title>Structural and functional characterization of polyvalent Staphyloccocal bacteriophage A5W.</title>
        <authorList>
            <person name="Ulatowska M.I."/>
            <person name="Weber-Dabrowska B."/>
            <person name="Sadowy E."/>
            <person name="Krzyszton-Russjan J."/>
            <person name="Gorski A."/>
            <person name="Lobocka M.B."/>
        </authorList>
    </citation>
    <scope>NUCLEOTIDE SEQUENCE [LARGE SCALE GENOMIC DNA]</scope>
</reference>
<evidence type="ECO:0000313" key="1">
    <source>
        <dbReference type="EMBL" id="ACB89012.1"/>
    </source>
</evidence>
<proteinExistence type="predicted"/>
<dbReference type="EMBL" id="EU418428">
    <property type="protein sequence ID" value="ACB89012.1"/>
    <property type="molecule type" value="Genomic_DNA"/>
</dbReference>
<name>D3G7C9_9CAUD</name>
<dbReference type="Proteomes" id="UP000001406">
    <property type="component" value="Segment"/>
</dbReference>
<dbReference type="GeneID" id="54971812"/>
<evidence type="ECO:0000313" key="2">
    <source>
        <dbReference type="Proteomes" id="UP000001406"/>
    </source>
</evidence>
<organism evidence="1 2">
    <name type="scientific">Staphylococcus phage A5W</name>
    <dbReference type="NCBI Taxonomy" id="516541"/>
    <lineage>
        <taxon>Viruses</taxon>
        <taxon>Duplodnaviria</taxon>
        <taxon>Heunggongvirae</taxon>
        <taxon>Uroviricota</taxon>
        <taxon>Caudoviricetes</taxon>
        <taxon>Herelleviridae</taxon>
        <taxon>Twortvirinae</taxon>
        <taxon>Kayvirus</taxon>
        <taxon>Kayvirus G1</taxon>
    </lineage>
</organism>
<dbReference type="KEGG" id="vg:54971812"/>
<gene>
    <name evidence="1" type="primary">ORF021</name>
    <name evidence="1" type="ORF">phi_A5W_ORF021</name>
</gene>
<protein>
    <submittedName>
        <fullName evidence="1">GpORF021</fullName>
    </submittedName>
</protein>
<accession>D3G7C9</accession>